<comment type="subcellular location">
    <subcellularLocation>
        <location evidence="1">Periplasm</location>
    </subcellularLocation>
</comment>
<dbReference type="Proteomes" id="UP000424872">
    <property type="component" value="Chromosome"/>
</dbReference>
<dbReference type="PANTHER" id="PTHR30251">
    <property type="entry name" value="PILUS ASSEMBLY CHAPERONE"/>
    <property type="match status" value="1"/>
</dbReference>
<dbReference type="Pfam" id="PF00345">
    <property type="entry name" value="PapD_N"/>
    <property type="match status" value="1"/>
</dbReference>
<keyword evidence="3 6" id="KW-0732">Signal</keyword>
<evidence type="ECO:0000256" key="3">
    <source>
        <dbReference type="ARBA" id="ARBA00022729"/>
    </source>
</evidence>
<organism evidence="9 10">
    <name type="scientific">Pantoea phytobeneficialis</name>
    <dbReference type="NCBI Taxonomy" id="2052056"/>
    <lineage>
        <taxon>Bacteria</taxon>
        <taxon>Pseudomonadati</taxon>
        <taxon>Pseudomonadota</taxon>
        <taxon>Gammaproteobacteria</taxon>
        <taxon>Enterobacterales</taxon>
        <taxon>Erwiniaceae</taxon>
        <taxon>Pantoea</taxon>
    </lineage>
</organism>
<dbReference type="RefSeq" id="WP_208724470.1">
    <property type="nucleotide sequence ID" value="NZ_CP024636.1"/>
</dbReference>
<evidence type="ECO:0000256" key="6">
    <source>
        <dbReference type="SAM" id="SignalP"/>
    </source>
</evidence>
<feature type="signal peptide" evidence="6">
    <location>
        <begin position="1"/>
        <end position="27"/>
    </location>
</feature>
<proteinExistence type="inferred from homology"/>
<evidence type="ECO:0000256" key="4">
    <source>
        <dbReference type="ARBA" id="ARBA00022764"/>
    </source>
</evidence>
<evidence type="ECO:0000256" key="2">
    <source>
        <dbReference type="ARBA" id="ARBA00007399"/>
    </source>
</evidence>
<keyword evidence="11" id="KW-1185">Reference proteome</keyword>
<dbReference type="GO" id="GO:0030288">
    <property type="term" value="C:outer membrane-bounded periplasmic space"/>
    <property type="evidence" value="ECO:0007669"/>
    <property type="project" value="InterPro"/>
</dbReference>
<evidence type="ECO:0000259" key="7">
    <source>
        <dbReference type="Pfam" id="PF00345"/>
    </source>
</evidence>
<dbReference type="SUPFAM" id="SSF49584">
    <property type="entry name" value="Periplasmic chaperone C-domain"/>
    <property type="match status" value="1"/>
</dbReference>
<dbReference type="EMBL" id="CP024636">
    <property type="protein sequence ID" value="QGR04904.1"/>
    <property type="molecule type" value="Genomic_DNA"/>
</dbReference>
<dbReference type="KEGG" id="ppho:CTZ24_00160"/>
<dbReference type="InterPro" id="IPR013783">
    <property type="entry name" value="Ig-like_fold"/>
</dbReference>
<evidence type="ECO:0000313" key="9">
    <source>
        <dbReference type="EMBL" id="QGR04904.1"/>
    </source>
</evidence>
<sequence>MTRINKRMPTFALASIFMAMPGAEAMASAVLPTTSVLIIEEADREGTIGIKNTNKEPVLLYSRVQRLEDEDLDAVLIPSPQAVVVQPGETQTVRLLYRSKNKLDKEHLARIQFMGIPPEKQQSGASVGFMVGQDLPVVIRPKGYKPVENKWQFLKWSIQNTQLCVANETKTVIRFVNDVTLLPGKEAIKMPKAYALPGSKNCAELPANYKYNLASKVRFSAVTDYNYVIDDRQAEITIAPPSLSVKKQ</sequence>
<protein>
    <submittedName>
        <fullName evidence="8">Fimbria/pilus chaperone family protein</fullName>
    </submittedName>
    <submittedName>
        <fullName evidence="9">Pilus assembly protein</fullName>
    </submittedName>
</protein>
<accession>A0AAP9KMM6</accession>
<evidence type="ECO:0000256" key="5">
    <source>
        <dbReference type="ARBA" id="ARBA00023186"/>
    </source>
</evidence>
<dbReference type="GO" id="GO:0071555">
    <property type="term" value="P:cell wall organization"/>
    <property type="evidence" value="ECO:0007669"/>
    <property type="project" value="InterPro"/>
</dbReference>
<dbReference type="SUPFAM" id="SSF49354">
    <property type="entry name" value="PapD-like"/>
    <property type="match status" value="1"/>
</dbReference>
<dbReference type="InterPro" id="IPR036316">
    <property type="entry name" value="Pili_assmbl_chap_C_dom_sf"/>
</dbReference>
<dbReference type="InterPro" id="IPR050643">
    <property type="entry name" value="Periplasmic_pilus_chap"/>
</dbReference>
<dbReference type="Proteomes" id="UP001171299">
    <property type="component" value="Unassembled WGS sequence"/>
</dbReference>
<dbReference type="EMBL" id="JAUOOM010000017">
    <property type="protein sequence ID" value="MDO6408253.1"/>
    <property type="molecule type" value="Genomic_DNA"/>
</dbReference>
<comment type="similarity">
    <text evidence="2">Belongs to the periplasmic pilus chaperone family.</text>
</comment>
<dbReference type="InterPro" id="IPR016147">
    <property type="entry name" value="Pili_assmbl_chaperone_N"/>
</dbReference>
<dbReference type="Gene3D" id="2.60.40.10">
    <property type="entry name" value="Immunoglobulins"/>
    <property type="match status" value="1"/>
</dbReference>
<evidence type="ECO:0000313" key="11">
    <source>
        <dbReference type="Proteomes" id="UP001171299"/>
    </source>
</evidence>
<feature type="chain" id="PRO_5043007276" evidence="6">
    <location>
        <begin position="28"/>
        <end position="248"/>
    </location>
</feature>
<feature type="domain" description="Pili assembly chaperone N-terminal" evidence="7">
    <location>
        <begin position="32"/>
        <end position="144"/>
    </location>
</feature>
<evidence type="ECO:0000313" key="10">
    <source>
        <dbReference type="Proteomes" id="UP000424872"/>
    </source>
</evidence>
<dbReference type="NCBIfam" id="NF007392">
    <property type="entry name" value="PRK09918.1"/>
    <property type="match status" value="1"/>
</dbReference>
<reference evidence="10" key="1">
    <citation type="submission" date="2017-11" db="EMBL/GenBank/DDBJ databases">
        <title>Genome sequence of Pantoea sp. MSR2.</title>
        <authorList>
            <person name="Nascimento F.X."/>
        </authorList>
    </citation>
    <scope>NUCLEOTIDE SEQUENCE [LARGE SCALE GENOMIC DNA]</scope>
    <source>
        <strain evidence="10">MSR2</strain>
    </source>
</reference>
<evidence type="ECO:0000256" key="1">
    <source>
        <dbReference type="ARBA" id="ARBA00004418"/>
    </source>
</evidence>
<dbReference type="PANTHER" id="PTHR30251:SF3">
    <property type="entry name" value="FIMBRIAL CHAPARONE PROTEIN"/>
    <property type="match status" value="1"/>
</dbReference>
<reference evidence="8" key="3">
    <citation type="submission" date="2023-07" db="EMBL/GenBank/DDBJ databases">
        <title>The extreme plant-growth-promoting properties of Pantoea phytobeneficialis PF55 revealed by functional and genomic analysis.</title>
        <authorList>
            <person name="Nascimento F.X."/>
            <person name="Marcio R.J."/>
        </authorList>
    </citation>
    <scope>NUCLEOTIDE SEQUENCE</scope>
    <source>
        <strain evidence="8">PF55</strain>
    </source>
</reference>
<dbReference type="AlphaFoldDB" id="A0AAP9KMM6"/>
<keyword evidence="5" id="KW-0143">Chaperone</keyword>
<dbReference type="InterPro" id="IPR008962">
    <property type="entry name" value="PapD-like_sf"/>
</dbReference>
<name>A0AAP9KMM6_9GAMM</name>
<keyword evidence="4" id="KW-0574">Periplasm</keyword>
<gene>
    <name evidence="9" type="ORF">CTZ24_00160</name>
    <name evidence="8" type="ORF">Q3404_16920</name>
</gene>
<evidence type="ECO:0000313" key="8">
    <source>
        <dbReference type="EMBL" id="MDO6408253.1"/>
    </source>
</evidence>
<reference evidence="9" key="2">
    <citation type="journal article" date="2020" name="Environ. Microbiol.">
        <title>The extreme plant-growth-promoting properties of Pantoea phytobeneficialis MSR2 revealed by functional and genomic analysis.</title>
        <authorList>
            <person name="Nascimento F.X."/>
            <person name="Hernandez A.G."/>
            <person name="Glick B.R."/>
            <person name="Rossi M.J."/>
        </authorList>
    </citation>
    <scope>NUCLEOTIDE SEQUENCE</scope>
    <source>
        <strain evidence="9">MSR2</strain>
    </source>
</reference>